<dbReference type="Pfam" id="PF07727">
    <property type="entry name" value="RVT_2"/>
    <property type="match status" value="1"/>
</dbReference>
<evidence type="ECO:0000313" key="2">
    <source>
        <dbReference type="EMBL" id="KAA3481344.1"/>
    </source>
</evidence>
<keyword evidence="3" id="KW-1185">Reference proteome</keyword>
<name>A0A5B6WJ45_9ROSI</name>
<dbReference type="OrthoDB" id="997331at2759"/>
<proteinExistence type="predicted"/>
<dbReference type="SUPFAM" id="SSF56672">
    <property type="entry name" value="DNA/RNA polymerases"/>
    <property type="match status" value="1"/>
</dbReference>
<dbReference type="InterPro" id="IPR043502">
    <property type="entry name" value="DNA/RNA_pol_sf"/>
</dbReference>
<evidence type="ECO:0000259" key="1">
    <source>
        <dbReference type="Pfam" id="PF07727"/>
    </source>
</evidence>
<dbReference type="InterPro" id="IPR013103">
    <property type="entry name" value="RVT_2"/>
</dbReference>
<organism evidence="2 3">
    <name type="scientific">Gossypium australe</name>
    <dbReference type="NCBI Taxonomy" id="47621"/>
    <lineage>
        <taxon>Eukaryota</taxon>
        <taxon>Viridiplantae</taxon>
        <taxon>Streptophyta</taxon>
        <taxon>Embryophyta</taxon>
        <taxon>Tracheophyta</taxon>
        <taxon>Spermatophyta</taxon>
        <taxon>Magnoliopsida</taxon>
        <taxon>eudicotyledons</taxon>
        <taxon>Gunneridae</taxon>
        <taxon>Pentapetalae</taxon>
        <taxon>rosids</taxon>
        <taxon>malvids</taxon>
        <taxon>Malvales</taxon>
        <taxon>Malvaceae</taxon>
        <taxon>Malvoideae</taxon>
        <taxon>Gossypium</taxon>
    </lineage>
</organism>
<feature type="domain" description="Reverse transcriptase Ty1/copia-type" evidence="1">
    <location>
        <begin position="52"/>
        <end position="197"/>
    </location>
</feature>
<reference evidence="3" key="1">
    <citation type="journal article" date="2019" name="Plant Biotechnol. J.">
        <title>Genome sequencing of the Australian wild diploid species Gossypium australe highlights disease resistance and delayed gland morphogenesis.</title>
        <authorList>
            <person name="Cai Y."/>
            <person name="Cai X."/>
            <person name="Wang Q."/>
            <person name="Wang P."/>
            <person name="Zhang Y."/>
            <person name="Cai C."/>
            <person name="Xu Y."/>
            <person name="Wang K."/>
            <person name="Zhou Z."/>
            <person name="Wang C."/>
            <person name="Geng S."/>
            <person name="Li B."/>
            <person name="Dong Q."/>
            <person name="Hou Y."/>
            <person name="Wang H."/>
            <person name="Ai P."/>
            <person name="Liu Z."/>
            <person name="Yi F."/>
            <person name="Sun M."/>
            <person name="An G."/>
            <person name="Cheng J."/>
            <person name="Zhang Y."/>
            <person name="Shi Q."/>
            <person name="Xie Y."/>
            <person name="Shi X."/>
            <person name="Chang Y."/>
            <person name="Huang F."/>
            <person name="Chen Y."/>
            <person name="Hong S."/>
            <person name="Mi L."/>
            <person name="Sun Q."/>
            <person name="Zhang L."/>
            <person name="Zhou B."/>
            <person name="Peng R."/>
            <person name="Zhang X."/>
            <person name="Liu F."/>
        </authorList>
    </citation>
    <scope>NUCLEOTIDE SEQUENCE [LARGE SCALE GENOMIC DNA]</scope>
    <source>
        <strain evidence="3">cv. PA1801</strain>
    </source>
</reference>
<dbReference type="EMBL" id="SMMG02000003">
    <property type="protein sequence ID" value="KAA3481344.1"/>
    <property type="molecule type" value="Genomic_DNA"/>
</dbReference>
<dbReference type="AlphaFoldDB" id="A0A5B6WJ45"/>
<gene>
    <name evidence="2" type="ORF">EPI10_021716</name>
</gene>
<evidence type="ECO:0000313" key="3">
    <source>
        <dbReference type="Proteomes" id="UP000325315"/>
    </source>
</evidence>
<protein>
    <submittedName>
        <fullName evidence="2">Retrovirus-related Pol polyprotein from transposon TNT 1-94</fullName>
    </submittedName>
</protein>
<sequence>MVPSYIRQTSVDMPRSSVCAIVPVSTPVSSIPETTPTISNFGVPELSVLISNGTWSLVSLLDNRIIVGCKWIFKTKKNIDGSVAHHKVRLVAKGLVIKQPIIRVLLSLAFTNNWQLRQIDINNAFLKRDLHEEVYMDQPPGFEQCDERGVPLVCRLNKSIYGIKQAPRVWFKKPTLFLVGSLMFRASKADSSLFIKDWSILFMLTMSLSHVATCMTLIPSSQLCMSNSR</sequence>
<accession>A0A5B6WJ45</accession>
<comment type="caution">
    <text evidence="2">The sequence shown here is derived from an EMBL/GenBank/DDBJ whole genome shotgun (WGS) entry which is preliminary data.</text>
</comment>
<dbReference type="Proteomes" id="UP000325315">
    <property type="component" value="Unassembled WGS sequence"/>
</dbReference>